<dbReference type="InterPro" id="IPR041698">
    <property type="entry name" value="Methyltransf_25"/>
</dbReference>
<dbReference type="InterPro" id="IPR029063">
    <property type="entry name" value="SAM-dependent_MTases_sf"/>
</dbReference>
<dbReference type="Proteomes" id="UP000598297">
    <property type="component" value="Unassembled WGS sequence"/>
</dbReference>
<reference evidence="4" key="1">
    <citation type="submission" date="2020-01" db="EMBL/GenBank/DDBJ databases">
        <title>Whole-genome analyses of novel actinobacteria.</title>
        <authorList>
            <person name="Sahin N."/>
        </authorList>
    </citation>
    <scope>NUCLEOTIDE SEQUENCE</scope>
    <source>
        <strain evidence="4">YC537</strain>
    </source>
</reference>
<keyword evidence="4" id="KW-0489">Methyltransferase</keyword>
<dbReference type="OrthoDB" id="22151at2"/>
<keyword evidence="1" id="KW-0808">Transferase</keyword>
<feature type="region of interest" description="Disordered" evidence="2">
    <location>
        <begin position="1"/>
        <end position="23"/>
    </location>
</feature>
<dbReference type="GO" id="GO:0032259">
    <property type="term" value="P:methylation"/>
    <property type="evidence" value="ECO:0007669"/>
    <property type="project" value="UniProtKB-KW"/>
</dbReference>
<organism evidence="4 5">
    <name type="scientific">Streptomyces boluensis</name>
    <dbReference type="NCBI Taxonomy" id="1775135"/>
    <lineage>
        <taxon>Bacteria</taxon>
        <taxon>Bacillati</taxon>
        <taxon>Actinomycetota</taxon>
        <taxon>Actinomycetes</taxon>
        <taxon>Kitasatosporales</taxon>
        <taxon>Streptomycetaceae</taxon>
        <taxon>Streptomyces</taxon>
    </lineage>
</organism>
<accession>A0A964XLX2</accession>
<dbReference type="Gene3D" id="3.40.50.150">
    <property type="entry name" value="Vaccinia Virus protein VP39"/>
    <property type="match status" value="1"/>
</dbReference>
<evidence type="ECO:0000256" key="1">
    <source>
        <dbReference type="ARBA" id="ARBA00022679"/>
    </source>
</evidence>
<sequence>MGRPWGGEHQPTTEPTVLRSETTPMSTAWDTYAETRPQRPVTNRTGQFTWWNWTQYPDHGPGTELLGQPQNVLDLGCGDGRNIAHLVSNGATGIGVDIAGLQVERARKRWSPAYYNELTFAHADAVDYLLRSEERFDAITSVFGAVWFTDPTVLLPLIVDHLTPGGVFAFSHEPPIQGCYGCQGSYIRPKGTGPPRVVRRWAYDGPMWFNILIRAGFVHITTDIIDAPDSDGVGTLLVRAERPA</sequence>
<dbReference type="EMBL" id="JAAAHS010000062">
    <property type="protein sequence ID" value="NBE51983.1"/>
    <property type="molecule type" value="Genomic_DNA"/>
</dbReference>
<dbReference type="SUPFAM" id="SSF53335">
    <property type="entry name" value="S-adenosyl-L-methionine-dependent methyltransferases"/>
    <property type="match status" value="1"/>
</dbReference>
<dbReference type="GO" id="GO:0017000">
    <property type="term" value="P:antibiotic biosynthetic process"/>
    <property type="evidence" value="ECO:0007669"/>
    <property type="project" value="UniProtKB-ARBA"/>
</dbReference>
<dbReference type="Pfam" id="PF13649">
    <property type="entry name" value="Methyltransf_25"/>
    <property type="match status" value="1"/>
</dbReference>
<dbReference type="AlphaFoldDB" id="A0A964XLX2"/>
<name>A0A964XLX2_9ACTN</name>
<evidence type="ECO:0000259" key="3">
    <source>
        <dbReference type="Pfam" id="PF13649"/>
    </source>
</evidence>
<evidence type="ECO:0000313" key="5">
    <source>
        <dbReference type="Proteomes" id="UP000598297"/>
    </source>
</evidence>
<feature type="compositionally biased region" description="Polar residues" evidence="2">
    <location>
        <begin position="10"/>
        <end position="23"/>
    </location>
</feature>
<comment type="caution">
    <text evidence="4">The sequence shown here is derived from an EMBL/GenBank/DDBJ whole genome shotgun (WGS) entry which is preliminary data.</text>
</comment>
<dbReference type="PANTHER" id="PTHR43861">
    <property type="entry name" value="TRANS-ACONITATE 2-METHYLTRANSFERASE-RELATED"/>
    <property type="match status" value="1"/>
</dbReference>
<proteinExistence type="predicted"/>
<dbReference type="CDD" id="cd02440">
    <property type="entry name" value="AdoMet_MTases"/>
    <property type="match status" value="1"/>
</dbReference>
<dbReference type="GO" id="GO:0008168">
    <property type="term" value="F:methyltransferase activity"/>
    <property type="evidence" value="ECO:0007669"/>
    <property type="project" value="UniProtKB-KW"/>
</dbReference>
<keyword evidence="5" id="KW-1185">Reference proteome</keyword>
<evidence type="ECO:0000256" key="2">
    <source>
        <dbReference type="SAM" id="MobiDB-lite"/>
    </source>
</evidence>
<protein>
    <submittedName>
        <fullName evidence="4">Methyltransferase domain-containing protein</fullName>
    </submittedName>
</protein>
<feature type="domain" description="Methyltransferase" evidence="3">
    <location>
        <begin position="72"/>
        <end position="166"/>
    </location>
</feature>
<gene>
    <name evidence="4" type="ORF">GUY60_11215</name>
</gene>
<evidence type="ECO:0000313" key="4">
    <source>
        <dbReference type="EMBL" id="NBE51983.1"/>
    </source>
</evidence>